<accession>A0A0G2B962</accession>
<feature type="compositionally biased region" description="Basic and acidic residues" evidence="1">
    <location>
        <begin position="40"/>
        <end position="49"/>
    </location>
</feature>
<evidence type="ECO:0000313" key="3">
    <source>
        <dbReference type="Proteomes" id="UP000033870"/>
    </source>
</evidence>
<reference evidence="2 3" key="1">
    <citation type="journal article" date="2015" name="Nature">
        <title>rRNA introns, odd ribosomes, and small enigmatic genomes across a large radiation of phyla.</title>
        <authorList>
            <person name="Brown C.T."/>
            <person name="Hug L.A."/>
            <person name="Thomas B.C."/>
            <person name="Sharon I."/>
            <person name="Castelle C.J."/>
            <person name="Singh A."/>
            <person name="Wilkins M.J."/>
            <person name="Williams K.H."/>
            <person name="Banfield J.F."/>
        </authorList>
    </citation>
    <scope>NUCLEOTIDE SEQUENCE [LARGE SCALE GENOMIC DNA]</scope>
</reference>
<dbReference type="STRING" id="1619044.UY92_C0011G0021"/>
<proteinExistence type="predicted"/>
<organism evidence="2 3">
    <name type="scientific">Candidatus Magasanikbacteria bacterium GW2011_GWA2_56_11</name>
    <dbReference type="NCBI Taxonomy" id="1619044"/>
    <lineage>
        <taxon>Bacteria</taxon>
        <taxon>Candidatus Magasanikiibacteriota</taxon>
    </lineage>
</organism>
<dbReference type="Proteomes" id="UP000033870">
    <property type="component" value="Unassembled WGS sequence"/>
</dbReference>
<name>A0A0G2B962_9BACT</name>
<feature type="compositionally biased region" description="Basic and acidic residues" evidence="1">
    <location>
        <begin position="65"/>
        <end position="81"/>
    </location>
</feature>
<protein>
    <submittedName>
        <fullName evidence="2">Uncharacterized protein</fullName>
    </submittedName>
</protein>
<gene>
    <name evidence="2" type="ORF">UY92_C0011G0021</name>
</gene>
<sequence>MALPSFLPSTERSLPPPEAPVVLGNAARETPPDPAPEPAAADRRPEKTPVSEAQPETAAQIDGEQSEKRQADQPPDGKDNFLDEAINRLRQSLRGRKNKPTAIPAVRDELTVQIENIMEAGLADAYRVLTPVQQQEFKIKGEQTAWEIRALLKQAHVKIKKIFKLLVSWLRILPGVNRLFLEQEAKIKADQIMALKRKSKN</sequence>
<comment type="caution">
    <text evidence="2">The sequence shown here is derived from an EMBL/GenBank/DDBJ whole genome shotgun (WGS) entry which is preliminary data.</text>
</comment>
<evidence type="ECO:0000313" key="2">
    <source>
        <dbReference type="EMBL" id="KKW41999.1"/>
    </source>
</evidence>
<evidence type="ECO:0000256" key="1">
    <source>
        <dbReference type="SAM" id="MobiDB-lite"/>
    </source>
</evidence>
<dbReference type="AlphaFoldDB" id="A0A0G2B962"/>
<feature type="region of interest" description="Disordered" evidence="1">
    <location>
        <begin position="1"/>
        <end position="81"/>
    </location>
</feature>
<dbReference type="EMBL" id="LCRX01000011">
    <property type="protein sequence ID" value="KKW41999.1"/>
    <property type="molecule type" value="Genomic_DNA"/>
</dbReference>